<organism evidence="2 3">
    <name type="scientific">Cylicostephanus goldi</name>
    <name type="common">Nematode worm</name>
    <dbReference type="NCBI Taxonomy" id="71465"/>
    <lineage>
        <taxon>Eukaryota</taxon>
        <taxon>Metazoa</taxon>
        <taxon>Ecdysozoa</taxon>
        <taxon>Nematoda</taxon>
        <taxon>Chromadorea</taxon>
        <taxon>Rhabditida</taxon>
        <taxon>Rhabditina</taxon>
        <taxon>Rhabditomorpha</taxon>
        <taxon>Strongyloidea</taxon>
        <taxon>Strongylidae</taxon>
        <taxon>Cylicostephanus</taxon>
    </lineage>
</organism>
<keyword evidence="3" id="KW-1185">Reference proteome</keyword>
<evidence type="ECO:0000313" key="2">
    <source>
        <dbReference type="EMBL" id="VDK83662.1"/>
    </source>
</evidence>
<dbReference type="Proteomes" id="UP000271889">
    <property type="component" value="Unassembled WGS sequence"/>
</dbReference>
<name>A0A3P6T6I1_CYLGO</name>
<evidence type="ECO:0000313" key="3">
    <source>
        <dbReference type="Proteomes" id="UP000271889"/>
    </source>
</evidence>
<gene>
    <name evidence="2" type="ORF">CGOC_LOCUS8167</name>
</gene>
<accession>A0A3P6T6I1</accession>
<dbReference type="AlphaFoldDB" id="A0A3P6T6I1"/>
<feature type="compositionally biased region" description="Basic residues" evidence="1">
    <location>
        <begin position="24"/>
        <end position="34"/>
    </location>
</feature>
<feature type="region of interest" description="Disordered" evidence="1">
    <location>
        <begin position="21"/>
        <end position="49"/>
    </location>
</feature>
<sequence length="97" mass="11820">MDEEVKLYEVTEGVMLYDNQSMTKVRRGRSRREKKNPEPERALRNGQPHPRRLIDRMKFRQLREAWIPRLNTLVHGPCGQRQYVMLNMFNMFRAFIR</sequence>
<proteinExistence type="predicted"/>
<dbReference type="EMBL" id="UYRV01029516">
    <property type="protein sequence ID" value="VDK83662.1"/>
    <property type="molecule type" value="Genomic_DNA"/>
</dbReference>
<reference evidence="2 3" key="1">
    <citation type="submission" date="2018-11" db="EMBL/GenBank/DDBJ databases">
        <authorList>
            <consortium name="Pathogen Informatics"/>
        </authorList>
    </citation>
    <scope>NUCLEOTIDE SEQUENCE [LARGE SCALE GENOMIC DNA]</scope>
</reference>
<protein>
    <submittedName>
        <fullName evidence="2">Uncharacterized protein</fullName>
    </submittedName>
</protein>
<evidence type="ECO:0000256" key="1">
    <source>
        <dbReference type="SAM" id="MobiDB-lite"/>
    </source>
</evidence>